<evidence type="ECO:0000313" key="2">
    <source>
        <dbReference type="Proteomes" id="UP000489600"/>
    </source>
</evidence>
<dbReference type="OrthoDB" id="1108117at2759"/>
<proteinExistence type="predicted"/>
<protein>
    <submittedName>
        <fullName evidence="1">Uncharacterized protein</fullName>
    </submittedName>
</protein>
<comment type="caution">
    <text evidence="1">The sequence shown here is derived from an EMBL/GenBank/DDBJ whole genome shotgun (WGS) entry which is preliminary data.</text>
</comment>
<keyword evidence="2" id="KW-1185">Reference proteome</keyword>
<reference evidence="1" key="1">
    <citation type="submission" date="2019-07" db="EMBL/GenBank/DDBJ databases">
        <authorList>
            <person name="Dittberner H."/>
        </authorList>
    </citation>
    <scope>NUCLEOTIDE SEQUENCE [LARGE SCALE GENOMIC DNA]</scope>
</reference>
<dbReference type="EMBL" id="CABITT030000003">
    <property type="protein sequence ID" value="VVA98876.1"/>
    <property type="molecule type" value="Genomic_DNA"/>
</dbReference>
<dbReference type="Proteomes" id="UP000489600">
    <property type="component" value="Unassembled WGS sequence"/>
</dbReference>
<organism evidence="1 2">
    <name type="scientific">Arabis nemorensis</name>
    <dbReference type="NCBI Taxonomy" id="586526"/>
    <lineage>
        <taxon>Eukaryota</taxon>
        <taxon>Viridiplantae</taxon>
        <taxon>Streptophyta</taxon>
        <taxon>Embryophyta</taxon>
        <taxon>Tracheophyta</taxon>
        <taxon>Spermatophyta</taxon>
        <taxon>Magnoliopsida</taxon>
        <taxon>eudicotyledons</taxon>
        <taxon>Gunneridae</taxon>
        <taxon>Pentapetalae</taxon>
        <taxon>rosids</taxon>
        <taxon>malvids</taxon>
        <taxon>Brassicales</taxon>
        <taxon>Brassicaceae</taxon>
        <taxon>Arabideae</taxon>
        <taxon>Arabis</taxon>
    </lineage>
</organism>
<sequence length="120" mass="13342">MNPLKSEIFYGGYNEVEEAVLSGISGFKIGAFPTRYMVFHLIQGNVKLISSVIYGIVIFSSLNKTESARGARVAWTDICKSKAEGGLRILMLEDFEKAHYGWLGLITMYLGGRFLAHARC</sequence>
<name>A0A565BDG3_9BRAS</name>
<accession>A0A565BDG3</accession>
<dbReference type="AlphaFoldDB" id="A0A565BDG3"/>
<gene>
    <name evidence="1" type="ORF">ANE_LOCUS9321</name>
</gene>
<evidence type="ECO:0000313" key="1">
    <source>
        <dbReference type="EMBL" id="VVA98876.1"/>
    </source>
</evidence>